<dbReference type="RefSeq" id="WP_213887267.1">
    <property type="nucleotide sequence ID" value="NZ_JAGFNU010000001.1"/>
</dbReference>
<keyword evidence="2" id="KW-1185">Reference proteome</keyword>
<dbReference type="EMBL" id="JBHMEA010000007">
    <property type="protein sequence ID" value="MFB9230860.1"/>
    <property type="molecule type" value="Genomic_DNA"/>
</dbReference>
<sequence>MSLIQTVDEIFDDFRQLEQHIIEELNPEFEHSSVRLLSEFAPQEELETIRTRVYWLIQEILEKLESLRNSLAHIQNGENSEGVKSEILELQSLLGRLASVITRIKNLIALLSARNAPQNVPQAGFWKKTKKVFSIIKRWLQGISGQLWQLLSRLMTPKEWKLAGELGTGVFGLAKAQVEVTFG</sequence>
<reference evidence="1 2" key="1">
    <citation type="submission" date="2024-09" db="EMBL/GenBank/DDBJ databases">
        <authorList>
            <person name="Sun Q."/>
            <person name="Mori K."/>
        </authorList>
    </citation>
    <scope>NUCLEOTIDE SEQUENCE [LARGE SCALE GENOMIC DNA]</scope>
    <source>
        <strain evidence="1 2">CECT 8726</strain>
    </source>
</reference>
<name>A0ABV5JBM7_9RHOB</name>
<organism evidence="1 2">
    <name type="scientific">Pseudohalocynthiibacter aestuariivivens</name>
    <dbReference type="NCBI Taxonomy" id="1591409"/>
    <lineage>
        <taxon>Bacteria</taxon>
        <taxon>Pseudomonadati</taxon>
        <taxon>Pseudomonadota</taxon>
        <taxon>Alphaproteobacteria</taxon>
        <taxon>Rhodobacterales</taxon>
        <taxon>Paracoccaceae</taxon>
        <taxon>Pseudohalocynthiibacter</taxon>
    </lineage>
</organism>
<protein>
    <submittedName>
        <fullName evidence="1">Uncharacterized protein</fullName>
    </submittedName>
</protein>
<evidence type="ECO:0000313" key="2">
    <source>
        <dbReference type="Proteomes" id="UP001589683"/>
    </source>
</evidence>
<comment type="caution">
    <text evidence="1">The sequence shown here is derived from an EMBL/GenBank/DDBJ whole genome shotgun (WGS) entry which is preliminary data.</text>
</comment>
<dbReference type="Proteomes" id="UP001589683">
    <property type="component" value="Unassembled WGS sequence"/>
</dbReference>
<accession>A0ABV5JBM7</accession>
<evidence type="ECO:0000313" key="1">
    <source>
        <dbReference type="EMBL" id="MFB9230860.1"/>
    </source>
</evidence>
<gene>
    <name evidence="1" type="ORF">ACFFUT_03530</name>
</gene>
<proteinExistence type="predicted"/>